<dbReference type="Gene3D" id="1.10.150.130">
    <property type="match status" value="1"/>
</dbReference>
<reference evidence="10" key="1">
    <citation type="journal article" date="2019" name="Int. J. Syst. Evol. Microbiol.">
        <title>The Global Catalogue of Microorganisms (GCM) 10K type strain sequencing project: providing services to taxonomists for standard genome sequencing and annotation.</title>
        <authorList>
            <consortium name="The Broad Institute Genomics Platform"/>
            <consortium name="The Broad Institute Genome Sequencing Center for Infectious Disease"/>
            <person name="Wu L."/>
            <person name="Ma J."/>
        </authorList>
    </citation>
    <scope>NUCLEOTIDE SEQUENCE [LARGE SCALE GENOMIC DNA]</scope>
    <source>
        <strain evidence="10">JCM 3175</strain>
    </source>
</reference>
<evidence type="ECO:0000256" key="4">
    <source>
        <dbReference type="ARBA" id="ARBA00023172"/>
    </source>
</evidence>
<sequence>MAWVEKRGTKFRVRLRMPDGTVSTDSIHDVRGDAAVRAKEIDVEVARDTFIDPRGGRIPLADWVPVWESTHQAGPATWSAYRSHLRLHILPALGPLPLVDIRRQHVKTLAVALGKRLSPRSVGDVIMVLSMILQEAVEDRRIPFNPCRGVRVPKGVRAERPHATADQVAAIVARQTRPCDGLMILTAAYTGMRWGELAGLARDNLDLTTGSIYIHPEVGALHEVDGKLFLGPPKTNDSVRHIRLPRFLTNLLATHLAEHTHDTVFPGARGYHQRRSNFNRRAWTPAVSGDPKRGIPPILPGMHFHDLRHTHKTWLIEDAIPEIAQARRLGHRLPGVRGIYSHVTEPMIDNLVGALQRRSEATQPDASDPVVRRLRPVA</sequence>
<dbReference type="RefSeq" id="WP_346121908.1">
    <property type="nucleotide sequence ID" value="NZ_BAABGU010000023.1"/>
</dbReference>
<evidence type="ECO:0000259" key="7">
    <source>
        <dbReference type="PROSITE" id="PS51898"/>
    </source>
</evidence>
<feature type="region of interest" description="Disordered" evidence="6">
    <location>
        <begin position="359"/>
        <end position="378"/>
    </location>
</feature>
<evidence type="ECO:0000256" key="6">
    <source>
        <dbReference type="SAM" id="MobiDB-lite"/>
    </source>
</evidence>
<dbReference type="CDD" id="cd01189">
    <property type="entry name" value="INT_ICEBs1_C_like"/>
    <property type="match status" value="1"/>
</dbReference>
<dbReference type="InterPro" id="IPR004107">
    <property type="entry name" value="Integrase_SAM-like_N"/>
</dbReference>
<dbReference type="InterPro" id="IPR010998">
    <property type="entry name" value="Integrase_recombinase_N"/>
</dbReference>
<evidence type="ECO:0000313" key="10">
    <source>
        <dbReference type="Proteomes" id="UP001500307"/>
    </source>
</evidence>
<accession>A0ABP8SU38</accession>
<proteinExistence type="inferred from homology"/>
<evidence type="ECO:0000259" key="8">
    <source>
        <dbReference type="PROSITE" id="PS51900"/>
    </source>
</evidence>
<dbReference type="InterPro" id="IPR044068">
    <property type="entry name" value="CB"/>
</dbReference>
<feature type="domain" description="Core-binding (CB)" evidence="8">
    <location>
        <begin position="58"/>
        <end position="137"/>
    </location>
</feature>
<dbReference type="PROSITE" id="PS51898">
    <property type="entry name" value="TYR_RECOMBINASE"/>
    <property type="match status" value="1"/>
</dbReference>
<dbReference type="Pfam" id="PF14659">
    <property type="entry name" value="Phage_int_SAM_3"/>
    <property type="match status" value="1"/>
</dbReference>
<dbReference type="EMBL" id="BAABGU010000023">
    <property type="protein sequence ID" value="GAA4574375.1"/>
    <property type="molecule type" value="Genomic_DNA"/>
</dbReference>
<comment type="similarity">
    <text evidence="1">Belongs to the 'phage' integrase family.</text>
</comment>
<dbReference type="Gene3D" id="1.10.443.10">
    <property type="entry name" value="Intergrase catalytic core"/>
    <property type="match status" value="1"/>
</dbReference>
<evidence type="ECO:0000256" key="5">
    <source>
        <dbReference type="PROSITE-ProRule" id="PRU01248"/>
    </source>
</evidence>
<evidence type="ECO:0000256" key="2">
    <source>
        <dbReference type="ARBA" id="ARBA00022908"/>
    </source>
</evidence>
<dbReference type="Proteomes" id="UP001500307">
    <property type="component" value="Unassembled WGS sequence"/>
</dbReference>
<comment type="caution">
    <text evidence="9">The sequence shown here is derived from an EMBL/GenBank/DDBJ whole genome shotgun (WGS) entry which is preliminary data.</text>
</comment>
<dbReference type="PROSITE" id="PS51900">
    <property type="entry name" value="CB"/>
    <property type="match status" value="1"/>
</dbReference>
<evidence type="ECO:0000256" key="1">
    <source>
        <dbReference type="ARBA" id="ARBA00008857"/>
    </source>
</evidence>
<keyword evidence="2" id="KW-0229">DNA integration</keyword>
<dbReference type="SUPFAM" id="SSF56349">
    <property type="entry name" value="DNA breaking-rejoining enzymes"/>
    <property type="match status" value="1"/>
</dbReference>
<gene>
    <name evidence="9" type="ORF">GCM10023176_41300</name>
</gene>
<protein>
    <submittedName>
        <fullName evidence="9">Tyrosine-type recombinase/integrase</fullName>
    </submittedName>
</protein>
<keyword evidence="3 5" id="KW-0238">DNA-binding</keyword>
<feature type="domain" description="Tyr recombinase" evidence="7">
    <location>
        <begin position="158"/>
        <end position="353"/>
    </location>
</feature>
<organism evidence="9 10">
    <name type="scientific">Micromonospora coerulea</name>
    <dbReference type="NCBI Taxonomy" id="47856"/>
    <lineage>
        <taxon>Bacteria</taxon>
        <taxon>Bacillati</taxon>
        <taxon>Actinomycetota</taxon>
        <taxon>Actinomycetes</taxon>
        <taxon>Micromonosporales</taxon>
        <taxon>Micromonosporaceae</taxon>
        <taxon>Micromonospora</taxon>
    </lineage>
</organism>
<dbReference type="InterPro" id="IPR050808">
    <property type="entry name" value="Phage_Integrase"/>
</dbReference>
<dbReference type="PANTHER" id="PTHR30629">
    <property type="entry name" value="PROPHAGE INTEGRASE"/>
    <property type="match status" value="1"/>
</dbReference>
<dbReference type="Pfam" id="PF00589">
    <property type="entry name" value="Phage_integrase"/>
    <property type="match status" value="1"/>
</dbReference>
<dbReference type="PANTHER" id="PTHR30629:SF2">
    <property type="entry name" value="PROPHAGE INTEGRASE INTS-RELATED"/>
    <property type="match status" value="1"/>
</dbReference>
<keyword evidence="10" id="KW-1185">Reference proteome</keyword>
<dbReference type="InterPro" id="IPR013762">
    <property type="entry name" value="Integrase-like_cat_sf"/>
</dbReference>
<keyword evidence="4" id="KW-0233">DNA recombination</keyword>
<evidence type="ECO:0000313" key="9">
    <source>
        <dbReference type="EMBL" id="GAA4574375.1"/>
    </source>
</evidence>
<dbReference type="InterPro" id="IPR002104">
    <property type="entry name" value="Integrase_catalytic"/>
</dbReference>
<evidence type="ECO:0000256" key="3">
    <source>
        <dbReference type="ARBA" id="ARBA00023125"/>
    </source>
</evidence>
<dbReference type="InterPro" id="IPR011010">
    <property type="entry name" value="DNA_brk_join_enz"/>
</dbReference>
<name>A0ABP8SU38_9ACTN</name>